<dbReference type="EMBL" id="MFAT01000032">
    <property type="protein sequence ID" value="OGD86274.1"/>
    <property type="molecule type" value="Genomic_DNA"/>
</dbReference>
<protein>
    <submittedName>
        <fullName evidence="8">Kinase</fullName>
    </submittedName>
</protein>
<dbReference type="PANTHER" id="PTHR32463:SF0">
    <property type="entry name" value="L-FUCOSE KINASE"/>
    <property type="match status" value="1"/>
</dbReference>
<sequence length="331" mass="37892">MVISRTPFRVSFFGGGTDYPIWYKKNQGSIISTSINKYSYVTCRYLPPFFDYNFRIRYTKQEYTNKISDIIHPSVRECLNYLKFKKGIEMQHNADLPAMSGLGSSSSFTVGFLNALYALRNQMVDKQKLAMDAIYVEQNLIGESVGSQDQTISAYGGFNKIDFCDKHDIKVRPIIINEKRLNLLQNHLMLFFTGFSRRASNIAKTQIRMTPKKTKELNLMLKLVDEAYKILMDSKFPIAEFGKLLDENWKIKKSLTTKISNGIIDQIYNSAIKAGATGGKLLGAGGGGFMLFFVKPSYQKRVLQKLKKLLYVPFKFENYGSQIIYKMPDDF</sequence>
<dbReference type="InterPro" id="IPR014606">
    <property type="entry name" value="Heptose_7-P_kinase"/>
</dbReference>
<dbReference type="Proteomes" id="UP000176317">
    <property type="component" value="Unassembled WGS sequence"/>
</dbReference>
<dbReference type="GO" id="GO:0042352">
    <property type="term" value="P:GDP-L-fucose salvage"/>
    <property type="evidence" value="ECO:0007669"/>
    <property type="project" value="TreeGrafter"/>
</dbReference>
<comment type="similarity">
    <text evidence="5">Belongs to the GHMP kinase family.</text>
</comment>
<dbReference type="InterPro" id="IPR036554">
    <property type="entry name" value="GHMP_kinase_C_sf"/>
</dbReference>
<dbReference type="InterPro" id="IPR052203">
    <property type="entry name" value="GHMP_Kinase-Related"/>
</dbReference>
<evidence type="ECO:0000256" key="3">
    <source>
        <dbReference type="ARBA" id="ARBA00022777"/>
    </source>
</evidence>
<evidence type="ECO:0000259" key="6">
    <source>
        <dbReference type="Pfam" id="PF00288"/>
    </source>
</evidence>
<evidence type="ECO:0000256" key="2">
    <source>
        <dbReference type="ARBA" id="ARBA00022741"/>
    </source>
</evidence>
<evidence type="ECO:0000313" key="9">
    <source>
        <dbReference type="Proteomes" id="UP000176317"/>
    </source>
</evidence>
<dbReference type="InterPro" id="IPR020568">
    <property type="entry name" value="Ribosomal_Su5_D2-typ_SF"/>
</dbReference>
<dbReference type="GO" id="GO:0005524">
    <property type="term" value="F:ATP binding"/>
    <property type="evidence" value="ECO:0007669"/>
    <property type="project" value="UniProtKB-KW"/>
</dbReference>
<organism evidence="8 9">
    <name type="scientific">Candidatus Curtissbacteria bacterium RBG_13_35_7</name>
    <dbReference type="NCBI Taxonomy" id="1797705"/>
    <lineage>
        <taxon>Bacteria</taxon>
        <taxon>Candidatus Curtissiibacteriota</taxon>
    </lineage>
</organism>
<evidence type="ECO:0000313" key="8">
    <source>
        <dbReference type="EMBL" id="OGD86274.1"/>
    </source>
</evidence>
<dbReference type="Pfam" id="PF08544">
    <property type="entry name" value="GHMP_kinases_C"/>
    <property type="match status" value="1"/>
</dbReference>
<name>A0A1F5G3A4_9BACT</name>
<dbReference type="Pfam" id="PF00288">
    <property type="entry name" value="GHMP_kinases_N"/>
    <property type="match status" value="1"/>
</dbReference>
<keyword evidence="3 8" id="KW-0418">Kinase</keyword>
<dbReference type="GO" id="GO:0050201">
    <property type="term" value="F:fucokinase activity"/>
    <property type="evidence" value="ECO:0007669"/>
    <property type="project" value="TreeGrafter"/>
</dbReference>
<dbReference type="InterPro" id="IPR001174">
    <property type="entry name" value="HddA/FKP"/>
</dbReference>
<dbReference type="PANTHER" id="PTHR32463">
    <property type="entry name" value="L-FUCOSE KINASE"/>
    <property type="match status" value="1"/>
</dbReference>
<dbReference type="InterPro" id="IPR006204">
    <property type="entry name" value="GHMP_kinase_N_dom"/>
</dbReference>
<dbReference type="AlphaFoldDB" id="A0A1F5G3A4"/>
<dbReference type="SUPFAM" id="SSF54211">
    <property type="entry name" value="Ribosomal protein S5 domain 2-like"/>
    <property type="match status" value="1"/>
</dbReference>
<evidence type="ECO:0000256" key="4">
    <source>
        <dbReference type="ARBA" id="ARBA00022840"/>
    </source>
</evidence>
<dbReference type="Gene3D" id="3.30.230.120">
    <property type="match status" value="1"/>
</dbReference>
<feature type="domain" description="GHMP kinase N-terminal" evidence="6">
    <location>
        <begin position="77"/>
        <end position="157"/>
    </location>
</feature>
<comment type="caution">
    <text evidence="8">The sequence shown here is derived from an EMBL/GenBank/DDBJ whole genome shotgun (WGS) entry which is preliminary data.</text>
</comment>
<evidence type="ECO:0000256" key="1">
    <source>
        <dbReference type="ARBA" id="ARBA00022679"/>
    </source>
</evidence>
<keyword evidence="2" id="KW-0547">Nucleotide-binding</keyword>
<dbReference type="PIRSF" id="PIRSF036406">
    <property type="entry name" value="Hept_kin"/>
    <property type="match status" value="1"/>
</dbReference>
<feature type="domain" description="GHMP kinase C-terminal" evidence="7">
    <location>
        <begin position="238"/>
        <end position="310"/>
    </location>
</feature>
<gene>
    <name evidence="8" type="ORF">A2164_03825</name>
</gene>
<evidence type="ECO:0000259" key="7">
    <source>
        <dbReference type="Pfam" id="PF08544"/>
    </source>
</evidence>
<evidence type="ECO:0000256" key="5">
    <source>
        <dbReference type="ARBA" id="ARBA00038121"/>
    </source>
</evidence>
<accession>A0A1F5G3A4</accession>
<keyword evidence="4" id="KW-0067">ATP-binding</keyword>
<keyword evidence="1" id="KW-0808">Transferase</keyword>
<dbReference type="InterPro" id="IPR013750">
    <property type="entry name" value="GHMP_kinase_C_dom"/>
</dbReference>
<proteinExistence type="inferred from homology"/>
<dbReference type="SUPFAM" id="SSF55060">
    <property type="entry name" value="GHMP Kinase, C-terminal domain"/>
    <property type="match status" value="1"/>
</dbReference>
<reference evidence="8 9" key="1">
    <citation type="journal article" date="2016" name="Nat. Commun.">
        <title>Thousands of microbial genomes shed light on interconnected biogeochemical processes in an aquifer system.</title>
        <authorList>
            <person name="Anantharaman K."/>
            <person name="Brown C.T."/>
            <person name="Hug L.A."/>
            <person name="Sharon I."/>
            <person name="Castelle C.J."/>
            <person name="Probst A.J."/>
            <person name="Thomas B.C."/>
            <person name="Singh A."/>
            <person name="Wilkins M.J."/>
            <person name="Karaoz U."/>
            <person name="Brodie E.L."/>
            <person name="Williams K.H."/>
            <person name="Hubbard S.S."/>
            <person name="Banfield J.F."/>
        </authorList>
    </citation>
    <scope>NUCLEOTIDE SEQUENCE [LARGE SCALE GENOMIC DNA]</scope>
</reference>
<dbReference type="PRINTS" id="PR00960">
    <property type="entry name" value="LMBPPROTEIN"/>
</dbReference>